<gene>
    <name evidence="2" type="ORF">O181_082495</name>
</gene>
<evidence type="ECO:0000256" key="1">
    <source>
        <dbReference type="SAM" id="MobiDB-lite"/>
    </source>
</evidence>
<dbReference type="AlphaFoldDB" id="A0A9Q3FRZ2"/>
<feature type="compositionally biased region" description="Polar residues" evidence="1">
    <location>
        <begin position="53"/>
        <end position="62"/>
    </location>
</feature>
<name>A0A9Q3FRZ2_9BASI</name>
<sequence>MSLPAPENANKTANALSNNFSHMFMTIMKSQEALTSTIATLKEEVDRLKLTPTKTATFGSHNSKTKFIPQSPAPKQTRKMGKKWAKSEPPSSITTPKKGKKHTPQKTKISSHESPPGSKGKRRKNKLQMCGDDLPPAFKSVKDVFYLHIKALWDVKEQDAIPEPQTQEELVNFYRKFSNAQQIETTVQDSGGGLELEREDDLQKYAKAQLEPATLGRGMKNLSQLYIDYVGGMPTRIGFTHWRPNLTPNCDDLYNVACQITAIVSFQKLVVGGAYNEYSMNFTYFTKAGLLQKANDHFIHYWIKARWDKERRVQGSCKAGKMKSNSNQNRSRLQDARLDFAIVNKLSKRYCQIIEETGVHSDDEQDEQKKDRYNICTLRYRSRKANIFFRKLDECMAGSANNLGGTTHMRNQVLPKKTNRVKPSLVNQIMKANLSSVAFLPNPEEALNVRPNANGKLSTKQFNKKYHDIVAEAYEIKTEEDSASEEDI</sequence>
<feature type="region of interest" description="Disordered" evidence="1">
    <location>
        <begin position="53"/>
        <end position="131"/>
    </location>
</feature>
<evidence type="ECO:0000313" key="2">
    <source>
        <dbReference type="EMBL" id="MBW0542780.1"/>
    </source>
</evidence>
<organism evidence="2 3">
    <name type="scientific">Austropuccinia psidii MF-1</name>
    <dbReference type="NCBI Taxonomy" id="1389203"/>
    <lineage>
        <taxon>Eukaryota</taxon>
        <taxon>Fungi</taxon>
        <taxon>Dikarya</taxon>
        <taxon>Basidiomycota</taxon>
        <taxon>Pucciniomycotina</taxon>
        <taxon>Pucciniomycetes</taxon>
        <taxon>Pucciniales</taxon>
        <taxon>Sphaerophragmiaceae</taxon>
        <taxon>Austropuccinia</taxon>
    </lineage>
</organism>
<keyword evidence="3" id="KW-1185">Reference proteome</keyword>
<dbReference type="OrthoDB" id="2517477at2759"/>
<comment type="caution">
    <text evidence="2">The sequence shown here is derived from an EMBL/GenBank/DDBJ whole genome shotgun (WGS) entry which is preliminary data.</text>
</comment>
<accession>A0A9Q3FRZ2</accession>
<protein>
    <submittedName>
        <fullName evidence="2">Uncharacterized protein</fullName>
    </submittedName>
</protein>
<reference evidence="2" key="1">
    <citation type="submission" date="2021-03" db="EMBL/GenBank/DDBJ databases">
        <title>Draft genome sequence of rust myrtle Austropuccinia psidii MF-1, a brazilian biotype.</title>
        <authorList>
            <person name="Quecine M.C."/>
            <person name="Pachon D.M.R."/>
            <person name="Bonatelli M.L."/>
            <person name="Correr F.H."/>
            <person name="Franceschini L.M."/>
            <person name="Leite T.F."/>
            <person name="Margarido G.R.A."/>
            <person name="Almeida C.A."/>
            <person name="Ferrarezi J.A."/>
            <person name="Labate C.A."/>
        </authorList>
    </citation>
    <scope>NUCLEOTIDE SEQUENCE</scope>
    <source>
        <strain evidence="2">MF-1</strain>
    </source>
</reference>
<dbReference type="Proteomes" id="UP000765509">
    <property type="component" value="Unassembled WGS sequence"/>
</dbReference>
<evidence type="ECO:0000313" key="3">
    <source>
        <dbReference type="Proteomes" id="UP000765509"/>
    </source>
</evidence>
<proteinExistence type="predicted"/>
<dbReference type="EMBL" id="AVOT02047478">
    <property type="protein sequence ID" value="MBW0542780.1"/>
    <property type="molecule type" value="Genomic_DNA"/>
</dbReference>